<dbReference type="EnsemblMetazoa" id="ISCW001422-RA">
    <property type="protein sequence ID" value="ISCW001422-PA"/>
    <property type="gene ID" value="ISCW001422"/>
</dbReference>
<dbReference type="Proteomes" id="UP000001555">
    <property type="component" value="Unassembled WGS sequence"/>
</dbReference>
<name>B7P4M7_IXOSC</name>
<sequence length="115" mass="12573">MGHCQRGDSLQYCQSNNPLSRRCRRPADANSGAVGCHAPPTKAGTRRFARAQLPSENAGTPPFRLVRSLRTRHLAVQCTKTGPSSFSCIAPHQCRKSRRCTLQVQQSTAVLSARV</sequence>
<dbReference type="PaxDb" id="6945-B7P4M7"/>
<dbReference type="VEuPathDB" id="VectorBase:ISCI001422"/>
<reference evidence="2" key="2">
    <citation type="submission" date="2020-05" db="UniProtKB">
        <authorList>
            <consortium name="EnsemblMetazoa"/>
        </authorList>
    </citation>
    <scope>IDENTIFICATION</scope>
    <source>
        <strain evidence="2">wikel</strain>
    </source>
</reference>
<dbReference type="AlphaFoldDB" id="B7P4M7"/>
<evidence type="ECO:0000313" key="2">
    <source>
        <dbReference type="EnsemblMetazoa" id="ISCW001422-PA"/>
    </source>
</evidence>
<evidence type="ECO:0000313" key="3">
    <source>
        <dbReference type="Proteomes" id="UP000001555"/>
    </source>
</evidence>
<dbReference type="InParanoid" id="B7P4M7"/>
<organism>
    <name type="scientific">Ixodes scapularis</name>
    <name type="common">Black-legged tick</name>
    <name type="synonym">Deer tick</name>
    <dbReference type="NCBI Taxonomy" id="6945"/>
    <lineage>
        <taxon>Eukaryota</taxon>
        <taxon>Metazoa</taxon>
        <taxon>Ecdysozoa</taxon>
        <taxon>Arthropoda</taxon>
        <taxon>Chelicerata</taxon>
        <taxon>Arachnida</taxon>
        <taxon>Acari</taxon>
        <taxon>Parasitiformes</taxon>
        <taxon>Ixodida</taxon>
        <taxon>Ixodoidea</taxon>
        <taxon>Ixodidae</taxon>
        <taxon>Ixodinae</taxon>
        <taxon>Ixodes</taxon>
    </lineage>
</organism>
<proteinExistence type="predicted"/>
<dbReference type="EMBL" id="ABJB010417055">
    <property type="status" value="NOT_ANNOTATED_CDS"/>
    <property type="molecule type" value="Genomic_DNA"/>
</dbReference>
<gene>
    <name evidence="1" type="ORF">IscW_ISCW001422</name>
</gene>
<keyword evidence="3" id="KW-1185">Reference proteome</keyword>
<protein>
    <submittedName>
        <fullName evidence="1 2">Uncharacterized protein</fullName>
    </submittedName>
</protein>
<evidence type="ECO:0000313" key="1">
    <source>
        <dbReference type="EMBL" id="EEC01549.1"/>
    </source>
</evidence>
<dbReference type="HOGENOM" id="CLU_2111497_0_0_1"/>
<dbReference type="EMBL" id="DS636406">
    <property type="protein sequence ID" value="EEC01549.1"/>
    <property type="molecule type" value="Genomic_DNA"/>
</dbReference>
<reference evidence="1 3" key="1">
    <citation type="submission" date="2008-03" db="EMBL/GenBank/DDBJ databases">
        <title>Annotation of Ixodes scapularis.</title>
        <authorList>
            <consortium name="Ixodes scapularis Genome Project Consortium"/>
            <person name="Caler E."/>
            <person name="Hannick L.I."/>
            <person name="Bidwell S."/>
            <person name="Joardar V."/>
            <person name="Thiagarajan M."/>
            <person name="Amedeo P."/>
            <person name="Galinsky K.J."/>
            <person name="Schobel S."/>
            <person name="Inman J."/>
            <person name="Hostetler J."/>
            <person name="Miller J."/>
            <person name="Hammond M."/>
            <person name="Megy K."/>
            <person name="Lawson D."/>
            <person name="Kodira C."/>
            <person name="Sutton G."/>
            <person name="Meyer J."/>
            <person name="Hill C.A."/>
            <person name="Birren B."/>
            <person name="Nene V."/>
            <person name="Collins F."/>
            <person name="Alarcon-Chaidez F."/>
            <person name="Wikel S."/>
            <person name="Strausberg R."/>
        </authorList>
    </citation>
    <scope>NUCLEOTIDE SEQUENCE [LARGE SCALE GENOMIC DNA]</scope>
    <source>
        <strain evidence="3">Wikel</strain>
        <strain evidence="1">Wikel colony</strain>
    </source>
</reference>
<dbReference type="VEuPathDB" id="VectorBase:ISCW001422"/>
<accession>B7P4M7</accession>